<name>A0A9Q0FCI1_9ROSI</name>
<dbReference type="OrthoDB" id="819581at2759"/>
<feature type="transmembrane region" description="Helical" evidence="1">
    <location>
        <begin position="106"/>
        <end position="128"/>
    </location>
</feature>
<evidence type="ECO:0000313" key="3">
    <source>
        <dbReference type="Proteomes" id="UP001141552"/>
    </source>
</evidence>
<dbReference type="PANTHER" id="PTHR12242:SF10">
    <property type="entry name" value="TRANSMEMBRANE PROTEIN"/>
    <property type="match status" value="1"/>
</dbReference>
<protein>
    <submittedName>
        <fullName evidence="2">Uncharacterized protein</fullName>
    </submittedName>
</protein>
<dbReference type="Proteomes" id="UP001141552">
    <property type="component" value="Unassembled WGS sequence"/>
</dbReference>
<comment type="caution">
    <text evidence="2">The sequence shown here is derived from an EMBL/GenBank/DDBJ whole genome shotgun (WGS) entry which is preliminary data.</text>
</comment>
<proteinExistence type="predicted"/>
<keyword evidence="1" id="KW-0812">Transmembrane</keyword>
<feature type="transmembrane region" description="Helical" evidence="1">
    <location>
        <begin position="215"/>
        <end position="233"/>
    </location>
</feature>
<feature type="transmembrane region" description="Helical" evidence="1">
    <location>
        <begin position="41"/>
        <end position="62"/>
    </location>
</feature>
<accession>A0A9Q0FCI1</accession>
<evidence type="ECO:0000256" key="1">
    <source>
        <dbReference type="SAM" id="Phobius"/>
    </source>
</evidence>
<dbReference type="GO" id="GO:0016020">
    <property type="term" value="C:membrane"/>
    <property type="evidence" value="ECO:0007669"/>
    <property type="project" value="TreeGrafter"/>
</dbReference>
<keyword evidence="1" id="KW-0472">Membrane</keyword>
<dbReference type="EMBL" id="JAKUCV010006327">
    <property type="protein sequence ID" value="KAJ4827811.1"/>
    <property type="molecule type" value="Genomic_DNA"/>
</dbReference>
<reference evidence="2" key="2">
    <citation type="journal article" date="2023" name="Plants (Basel)">
        <title>Annotation of the Turnera subulata (Passifloraceae) Draft Genome Reveals the S-Locus Evolved after the Divergence of Turneroideae from Passifloroideae in a Stepwise Manner.</title>
        <authorList>
            <person name="Henning P.M."/>
            <person name="Roalson E.H."/>
            <person name="Mir W."/>
            <person name="McCubbin A.G."/>
            <person name="Shore J.S."/>
        </authorList>
    </citation>
    <scope>NUCLEOTIDE SEQUENCE</scope>
    <source>
        <strain evidence="2">F60SS</strain>
    </source>
</reference>
<keyword evidence="1" id="KW-1133">Transmembrane helix</keyword>
<evidence type="ECO:0000313" key="2">
    <source>
        <dbReference type="EMBL" id="KAJ4827811.1"/>
    </source>
</evidence>
<organism evidence="2 3">
    <name type="scientific">Turnera subulata</name>
    <dbReference type="NCBI Taxonomy" id="218843"/>
    <lineage>
        <taxon>Eukaryota</taxon>
        <taxon>Viridiplantae</taxon>
        <taxon>Streptophyta</taxon>
        <taxon>Embryophyta</taxon>
        <taxon>Tracheophyta</taxon>
        <taxon>Spermatophyta</taxon>
        <taxon>Magnoliopsida</taxon>
        <taxon>eudicotyledons</taxon>
        <taxon>Gunneridae</taxon>
        <taxon>Pentapetalae</taxon>
        <taxon>rosids</taxon>
        <taxon>fabids</taxon>
        <taxon>Malpighiales</taxon>
        <taxon>Passifloraceae</taxon>
        <taxon>Turnera</taxon>
    </lineage>
</organism>
<gene>
    <name evidence="2" type="ORF">Tsubulata_026144</name>
</gene>
<dbReference type="PANTHER" id="PTHR12242">
    <property type="entry name" value="OS02G0130600 PROTEIN-RELATED"/>
    <property type="match status" value="1"/>
</dbReference>
<feature type="transmembrane region" description="Helical" evidence="1">
    <location>
        <begin position="134"/>
        <end position="158"/>
    </location>
</feature>
<dbReference type="AlphaFoldDB" id="A0A9Q0FCI1"/>
<keyword evidence="3" id="KW-1185">Reference proteome</keyword>
<reference evidence="2" key="1">
    <citation type="submission" date="2022-02" db="EMBL/GenBank/DDBJ databases">
        <authorList>
            <person name="Henning P.M."/>
            <person name="McCubbin A.G."/>
            <person name="Shore J.S."/>
        </authorList>
    </citation>
    <scope>NUCLEOTIDE SEQUENCE</scope>
    <source>
        <strain evidence="2">F60SS</strain>
        <tissue evidence="2">Leaves</tissue>
    </source>
</reference>
<sequence length="301" mass="33901">MVVIDGDTFSNIWNFLTGSSKHTWQPKMTADTTLPSYWLNWRFFLCAVFILIAMAFAAFLIWRYEGSKRSDRREDRQGRANPQQTVGHLYNDEGWKTCLKGIHPGWLLAFRITAFVILLSLITTNAVVDGGGIFFFYTQWTFVLVTVYFAIGSSVSIYGCCKHANGLAAEESDYENDAERGSYVAPTLEGNGDASNSNFRKVLDNRREPPNRQSAGAVVLTDCVFWFIIYPFLTAADFSLDFLNICMHSVNAVFLLGDTTLNCMVFCGGVDAHPVLWHLCFDNQAEALLVVKIISRILSRF</sequence>